<evidence type="ECO:0000313" key="5">
    <source>
        <dbReference type="RefSeq" id="XP_056856447.1"/>
    </source>
</evidence>
<dbReference type="GeneID" id="130505861"/>
<dbReference type="CDD" id="cd00303">
    <property type="entry name" value="retropepsin_like"/>
    <property type="match status" value="1"/>
</dbReference>
<evidence type="ECO:0000313" key="4">
    <source>
        <dbReference type="Proteomes" id="UP000504610"/>
    </source>
</evidence>
<sequence>MAEERRDGDNAGEPVQRIALDQLQFQAMIAEVTRQLQGHAEQIYAHVIPPNNELAGAAGVAGAGGIREVAARQPIRARRAAPAVVADEQEEWAEDADDERPLRANNRRPHGEDHFGNLKLKIPSFQGKADPDVYLEWEQKIESVFKCQRLTEERKVRLAATEFEGYAINWWQNVSNIRRRDGDEQVTSWHEMKEVMRARFVPAHYGRDLHKKLRKLTQGSKSVEEYHQEMETLMIKAKIDEDVEATMARFLDGVNRDIQDRLEMQDYATLEEMVHKAILIEQQNKRRSNTRYPTSSASKSSYAKDDKAYSRPKESGGSTSTTTSRDDKGKETTPPSRTRNIKCYRCQGYGHYASECTSKKIMIVLDNGEVISEDEKPEGESDEEDVEYPVKGEMLVTRRALNVQAKSKETEQRENLFHTRCLIKDKVCSLIIDGGSCTNAASETLVEKLGLSVQKHPRPYMLQWLNDTGELKVNKQVKVPLSVGRYQDEILCDVLPMDSSHILLGRPWQYDKRALHDGFTNRHSFLQGGKQITLVPLTPQEVQEDQITLKRRKEEAKALLVREAEQPPCFGFIAL</sequence>
<feature type="domain" description="CCHC-type" evidence="3">
    <location>
        <begin position="342"/>
        <end position="358"/>
    </location>
</feature>
<dbReference type="PROSITE" id="PS50158">
    <property type="entry name" value="ZF_CCHC"/>
    <property type="match status" value="1"/>
</dbReference>
<evidence type="ECO:0000256" key="2">
    <source>
        <dbReference type="SAM" id="MobiDB-lite"/>
    </source>
</evidence>
<dbReference type="KEGG" id="rsz:130505861"/>
<dbReference type="InterPro" id="IPR005162">
    <property type="entry name" value="Retrotrans_gag_dom"/>
</dbReference>
<protein>
    <submittedName>
        <fullName evidence="5">Uncharacterized protein LOC130505861</fullName>
    </submittedName>
</protein>
<dbReference type="Pfam" id="PF03732">
    <property type="entry name" value="Retrotrans_gag"/>
    <property type="match status" value="1"/>
</dbReference>
<keyword evidence="1" id="KW-0862">Zinc</keyword>
<reference evidence="5" key="1">
    <citation type="submission" date="2025-08" db="UniProtKB">
        <authorList>
            <consortium name="RefSeq"/>
        </authorList>
    </citation>
    <scope>IDENTIFICATION</scope>
    <source>
        <tissue evidence="5">Leaf</tissue>
    </source>
</reference>
<feature type="region of interest" description="Disordered" evidence="2">
    <location>
        <begin position="285"/>
        <end position="337"/>
    </location>
</feature>
<evidence type="ECO:0000256" key="1">
    <source>
        <dbReference type="PROSITE-ProRule" id="PRU00047"/>
    </source>
</evidence>
<gene>
    <name evidence="5" type="primary">LOC130505861</name>
</gene>
<evidence type="ECO:0000259" key="3">
    <source>
        <dbReference type="PROSITE" id="PS50158"/>
    </source>
</evidence>
<dbReference type="Gene3D" id="2.40.70.10">
    <property type="entry name" value="Acid Proteases"/>
    <property type="match status" value="1"/>
</dbReference>
<proteinExistence type="predicted"/>
<feature type="compositionally biased region" description="Basic and acidic residues" evidence="2">
    <location>
        <begin position="302"/>
        <end position="314"/>
    </location>
</feature>
<dbReference type="InterPro" id="IPR021109">
    <property type="entry name" value="Peptidase_aspartic_dom_sf"/>
</dbReference>
<dbReference type="Pfam" id="PF00098">
    <property type="entry name" value="zf-CCHC"/>
    <property type="match status" value="1"/>
</dbReference>
<keyword evidence="4" id="KW-1185">Reference proteome</keyword>
<keyword evidence="1" id="KW-0863">Zinc-finger</keyword>
<feature type="compositionally biased region" description="Acidic residues" evidence="2">
    <location>
        <begin position="89"/>
        <end position="98"/>
    </location>
</feature>
<dbReference type="PANTHER" id="PTHR35046">
    <property type="entry name" value="ZINC KNUCKLE (CCHC-TYPE) FAMILY PROTEIN"/>
    <property type="match status" value="1"/>
</dbReference>
<dbReference type="Proteomes" id="UP000504610">
    <property type="component" value="Unplaced"/>
</dbReference>
<organism evidence="4 5">
    <name type="scientific">Raphanus sativus</name>
    <name type="common">Radish</name>
    <name type="synonym">Raphanus raphanistrum var. sativus</name>
    <dbReference type="NCBI Taxonomy" id="3726"/>
    <lineage>
        <taxon>Eukaryota</taxon>
        <taxon>Viridiplantae</taxon>
        <taxon>Streptophyta</taxon>
        <taxon>Embryophyta</taxon>
        <taxon>Tracheophyta</taxon>
        <taxon>Spermatophyta</taxon>
        <taxon>Magnoliopsida</taxon>
        <taxon>eudicotyledons</taxon>
        <taxon>Gunneridae</taxon>
        <taxon>Pentapetalae</taxon>
        <taxon>rosids</taxon>
        <taxon>malvids</taxon>
        <taxon>Brassicales</taxon>
        <taxon>Brassicaceae</taxon>
        <taxon>Brassiceae</taxon>
        <taxon>Raphanus</taxon>
    </lineage>
</organism>
<dbReference type="GO" id="GO:0008270">
    <property type="term" value="F:zinc ion binding"/>
    <property type="evidence" value="ECO:0007669"/>
    <property type="project" value="UniProtKB-KW"/>
</dbReference>
<keyword evidence="1" id="KW-0479">Metal-binding</keyword>
<accession>A0A9W3CXV0</accession>
<dbReference type="SMART" id="SM00343">
    <property type="entry name" value="ZnF_C2HC"/>
    <property type="match status" value="1"/>
</dbReference>
<dbReference type="SUPFAM" id="SSF57756">
    <property type="entry name" value="Retrovirus zinc finger-like domains"/>
    <property type="match status" value="1"/>
</dbReference>
<dbReference type="RefSeq" id="XP_056856447.1">
    <property type="nucleotide sequence ID" value="XM_057000467.1"/>
</dbReference>
<dbReference type="OrthoDB" id="1719899at2759"/>
<dbReference type="GO" id="GO:0003676">
    <property type="term" value="F:nucleic acid binding"/>
    <property type="evidence" value="ECO:0007669"/>
    <property type="project" value="InterPro"/>
</dbReference>
<dbReference type="PANTHER" id="PTHR35046:SF9">
    <property type="entry name" value="RNA-DIRECTED DNA POLYMERASE"/>
    <property type="match status" value="1"/>
</dbReference>
<dbReference type="Gene3D" id="4.10.60.10">
    <property type="entry name" value="Zinc finger, CCHC-type"/>
    <property type="match status" value="1"/>
</dbReference>
<dbReference type="AlphaFoldDB" id="A0A9W3CXV0"/>
<dbReference type="InterPro" id="IPR001878">
    <property type="entry name" value="Znf_CCHC"/>
</dbReference>
<name>A0A9W3CXV0_RAPSA</name>
<dbReference type="InterPro" id="IPR036875">
    <property type="entry name" value="Znf_CCHC_sf"/>
</dbReference>
<feature type="region of interest" description="Disordered" evidence="2">
    <location>
        <begin position="89"/>
        <end position="115"/>
    </location>
</feature>